<evidence type="ECO:0000313" key="2">
    <source>
        <dbReference type="EMBL" id="APG23647.1"/>
    </source>
</evidence>
<name>A0A1L3GCL3_SYNAC</name>
<dbReference type="AlphaFoldDB" id="A0A1L3GCL3"/>
<organism evidence="2 3">
    <name type="scientific">Syntrophotalea acetylenica</name>
    <name type="common">Pelobacter acetylenicus</name>
    <dbReference type="NCBI Taxonomy" id="29542"/>
    <lineage>
        <taxon>Bacteria</taxon>
        <taxon>Pseudomonadati</taxon>
        <taxon>Thermodesulfobacteriota</taxon>
        <taxon>Desulfuromonadia</taxon>
        <taxon>Desulfuromonadales</taxon>
        <taxon>Syntrophotaleaceae</taxon>
        <taxon>Syntrophotalea</taxon>
    </lineage>
</organism>
<feature type="chain" id="PRO_5012024097" description="DUF4403 family protein" evidence="1">
    <location>
        <begin position="24"/>
        <end position="431"/>
    </location>
</feature>
<dbReference type="InterPro" id="IPR025515">
    <property type="entry name" value="DUF4403"/>
</dbReference>
<gene>
    <name evidence="2" type="ORF">A7E75_00385</name>
</gene>
<keyword evidence="3" id="KW-1185">Reference proteome</keyword>
<dbReference type="EMBL" id="CP015518">
    <property type="protein sequence ID" value="APG23647.1"/>
    <property type="molecule type" value="Genomic_DNA"/>
</dbReference>
<reference evidence="2 3" key="1">
    <citation type="journal article" date="2017" name="Genome Announc.">
        <title>Complete Genome Sequences of Two Acetylene-Fermenting Pelobacter acetylenicus Strains.</title>
        <authorList>
            <person name="Sutton J.M."/>
            <person name="Baesman S.M."/>
            <person name="Fierst J.L."/>
            <person name="Poret-Peterson A.T."/>
            <person name="Oremland R.S."/>
            <person name="Dunlap D.S."/>
            <person name="Akob D.M."/>
        </authorList>
    </citation>
    <scope>NUCLEOTIDE SEQUENCE [LARGE SCALE GENOMIC DNA]</scope>
    <source>
        <strain evidence="2 3">DSM 3247</strain>
    </source>
</reference>
<dbReference type="Proteomes" id="UP000182264">
    <property type="component" value="Chromosome"/>
</dbReference>
<evidence type="ECO:0000256" key="1">
    <source>
        <dbReference type="SAM" id="SignalP"/>
    </source>
</evidence>
<dbReference type="RefSeq" id="WP_072285460.1">
    <property type="nucleotide sequence ID" value="NZ_CP015455.1"/>
</dbReference>
<evidence type="ECO:0000313" key="3">
    <source>
        <dbReference type="Proteomes" id="UP000182264"/>
    </source>
</evidence>
<feature type="signal peptide" evidence="1">
    <location>
        <begin position="1"/>
        <end position="23"/>
    </location>
</feature>
<accession>A0A1L3GCL3</accession>
<keyword evidence="1" id="KW-0732">Signal</keyword>
<proteinExistence type="predicted"/>
<dbReference type="KEGG" id="pace:A6070_08990"/>
<dbReference type="STRING" id="29542.A6070_08990"/>
<protein>
    <recommendedName>
        <fullName evidence="4">DUF4403 family protein</fullName>
    </recommendedName>
</protein>
<dbReference type="Pfam" id="PF14356">
    <property type="entry name" value="DUF4403"/>
    <property type="match status" value="1"/>
</dbReference>
<sequence length="431" mass="47314">MTFFSRFFIVFMLLLCHTLCVWAAVPASSINLTIESSAADLAGIINKSVPEMLYKGHGGLGTAVTVHRNGPATVTASEGFIYLAMPVQVRFSNAVYESYPLKTRLCFKLKVNVLPDWRLKTELYYTGLSDNLADTFKLGPLSLKPKSMVENISQPVQKLLAPIIDAKINDAIRLRDKITPVWRSAFSPKPVSKEYRAWLKLTPEKIVMSPISAASNRIRLFLGVVTGAEITVGPKPAATPARPLPPVRLCSDFDRSFHIRLPADIFLADLVAALNPVLLNQTFGEDKKITIHNFHMKGENGRLVVVLNTTGAFEGKLTLFARPVHDPQKNTLTFEDVDFDTQNAGWLIGAGSWLFSSPIRSAIKSRLDATVVEQLETARLKASSALSCVQVAEHVELAGVVRALSLGEAAVQDDRLSLHVIARGETRVSLK</sequence>
<evidence type="ECO:0008006" key="4">
    <source>
        <dbReference type="Google" id="ProtNLM"/>
    </source>
</evidence>